<dbReference type="Proteomes" id="UP001180020">
    <property type="component" value="Unassembled WGS sequence"/>
</dbReference>
<reference evidence="2" key="2">
    <citation type="submission" date="2023-06" db="EMBL/GenBank/DDBJ databases">
        <authorList>
            <person name="Ma L."/>
            <person name="Liu K.-W."/>
            <person name="Li Z."/>
            <person name="Hsiao Y.-Y."/>
            <person name="Qi Y."/>
            <person name="Fu T."/>
            <person name="Tang G."/>
            <person name="Zhang D."/>
            <person name="Sun W.-H."/>
            <person name="Liu D.-K."/>
            <person name="Li Y."/>
            <person name="Chen G.-Z."/>
            <person name="Liu X.-D."/>
            <person name="Liao X.-Y."/>
            <person name="Jiang Y.-T."/>
            <person name="Yu X."/>
            <person name="Hao Y."/>
            <person name="Huang J."/>
            <person name="Zhao X.-W."/>
            <person name="Ke S."/>
            <person name="Chen Y.-Y."/>
            <person name="Wu W.-L."/>
            <person name="Hsu J.-L."/>
            <person name="Lin Y.-F."/>
            <person name="Huang M.-D."/>
            <person name="Li C.-Y."/>
            <person name="Huang L."/>
            <person name="Wang Z.-W."/>
            <person name="Zhao X."/>
            <person name="Zhong W.-Y."/>
            <person name="Peng D.-H."/>
            <person name="Ahmad S."/>
            <person name="Lan S."/>
            <person name="Zhang J.-S."/>
            <person name="Tsai W.-C."/>
            <person name="Van De Peer Y."/>
            <person name="Liu Z.-J."/>
        </authorList>
    </citation>
    <scope>NUCLEOTIDE SEQUENCE</scope>
    <source>
        <strain evidence="2">CP</strain>
        <tissue evidence="2">Leaves</tissue>
    </source>
</reference>
<feature type="domain" description="Endonuclease/exonuclease/phosphatase" evidence="1">
    <location>
        <begin position="6"/>
        <end position="224"/>
    </location>
</feature>
<dbReference type="InterPro" id="IPR036691">
    <property type="entry name" value="Endo/exonu/phosph_ase_sf"/>
</dbReference>
<dbReference type="Gene3D" id="3.60.10.10">
    <property type="entry name" value="Endonuclease/exonuclease/phosphatase"/>
    <property type="match status" value="1"/>
</dbReference>
<gene>
    <name evidence="2" type="ORF">QJS10_CPB18g00699</name>
</gene>
<protein>
    <recommendedName>
        <fullName evidence="1">Endonuclease/exonuclease/phosphatase domain-containing protein</fullName>
    </recommendedName>
</protein>
<dbReference type="AlphaFoldDB" id="A0AAV9CPG5"/>
<comment type="caution">
    <text evidence="2">The sequence shown here is derived from an EMBL/GenBank/DDBJ whole genome shotgun (WGS) entry which is preliminary data.</text>
</comment>
<reference evidence="2" key="1">
    <citation type="journal article" date="2023" name="Nat. Commun.">
        <title>Diploid and tetraploid genomes of Acorus and the evolution of monocots.</title>
        <authorList>
            <person name="Ma L."/>
            <person name="Liu K.W."/>
            <person name="Li Z."/>
            <person name="Hsiao Y.Y."/>
            <person name="Qi Y."/>
            <person name="Fu T."/>
            <person name="Tang G.D."/>
            <person name="Zhang D."/>
            <person name="Sun W.H."/>
            <person name="Liu D.K."/>
            <person name="Li Y."/>
            <person name="Chen G.Z."/>
            <person name="Liu X.D."/>
            <person name="Liao X.Y."/>
            <person name="Jiang Y.T."/>
            <person name="Yu X."/>
            <person name="Hao Y."/>
            <person name="Huang J."/>
            <person name="Zhao X.W."/>
            <person name="Ke S."/>
            <person name="Chen Y.Y."/>
            <person name="Wu W.L."/>
            <person name="Hsu J.L."/>
            <person name="Lin Y.F."/>
            <person name="Huang M.D."/>
            <person name="Li C.Y."/>
            <person name="Huang L."/>
            <person name="Wang Z.W."/>
            <person name="Zhao X."/>
            <person name="Zhong W.Y."/>
            <person name="Peng D.H."/>
            <person name="Ahmad S."/>
            <person name="Lan S."/>
            <person name="Zhang J.S."/>
            <person name="Tsai W.C."/>
            <person name="Van de Peer Y."/>
            <person name="Liu Z.J."/>
        </authorList>
    </citation>
    <scope>NUCLEOTIDE SEQUENCE</scope>
    <source>
        <strain evidence="2">CP</strain>
    </source>
</reference>
<dbReference type="InterPro" id="IPR005135">
    <property type="entry name" value="Endo/exonuclease/phosphatase"/>
</dbReference>
<dbReference type="GO" id="GO:0003824">
    <property type="term" value="F:catalytic activity"/>
    <property type="evidence" value="ECO:0007669"/>
    <property type="project" value="InterPro"/>
</dbReference>
<accession>A0AAV9CPG5</accession>
<evidence type="ECO:0000313" key="3">
    <source>
        <dbReference type="Proteomes" id="UP001180020"/>
    </source>
</evidence>
<evidence type="ECO:0000313" key="2">
    <source>
        <dbReference type="EMBL" id="KAK1290574.1"/>
    </source>
</evidence>
<keyword evidence="3" id="KW-1185">Reference proteome</keyword>
<dbReference type="EMBL" id="JAUJYO010000018">
    <property type="protein sequence ID" value="KAK1290574.1"/>
    <property type="molecule type" value="Genomic_DNA"/>
</dbReference>
<dbReference type="PANTHER" id="PTHR33710:SF71">
    <property type="entry name" value="ENDONUCLEASE_EXONUCLEASE_PHOSPHATASE DOMAIN-CONTAINING PROTEIN"/>
    <property type="match status" value="1"/>
</dbReference>
<sequence>MLKGLCWNVCGLHDQRKETVRTYILEHHIDICCLQETKLEFVSPGALRAIGGGRLLDLRVLPTVGASGGIIVAWNSLTWRCTVECIGSFSVLVRLEDLATGWTWACSGVYGPHDEPSRAAMWAELSEVKRAWGIPWCCMGDFNVTRWEEDRNRSGGISSDMRLFSDWIGEQGLIDLPISQAFTWSSLRADASLARLDRVLVDIEWEDSFPSCSLRCLPRVISDHCPILLLIGGSAR</sequence>
<organism evidence="2 3">
    <name type="scientific">Acorus calamus</name>
    <name type="common">Sweet flag</name>
    <dbReference type="NCBI Taxonomy" id="4465"/>
    <lineage>
        <taxon>Eukaryota</taxon>
        <taxon>Viridiplantae</taxon>
        <taxon>Streptophyta</taxon>
        <taxon>Embryophyta</taxon>
        <taxon>Tracheophyta</taxon>
        <taxon>Spermatophyta</taxon>
        <taxon>Magnoliopsida</taxon>
        <taxon>Liliopsida</taxon>
        <taxon>Acoraceae</taxon>
        <taxon>Acorus</taxon>
    </lineage>
</organism>
<proteinExistence type="predicted"/>
<dbReference type="SUPFAM" id="SSF56219">
    <property type="entry name" value="DNase I-like"/>
    <property type="match status" value="1"/>
</dbReference>
<dbReference type="Pfam" id="PF03372">
    <property type="entry name" value="Exo_endo_phos"/>
    <property type="match status" value="1"/>
</dbReference>
<evidence type="ECO:0000259" key="1">
    <source>
        <dbReference type="Pfam" id="PF03372"/>
    </source>
</evidence>
<dbReference type="PANTHER" id="PTHR33710">
    <property type="entry name" value="BNAC02G09200D PROTEIN"/>
    <property type="match status" value="1"/>
</dbReference>
<name>A0AAV9CPG5_ACOCL</name>